<organism evidence="2 3">
    <name type="scientific">Glomus cerebriforme</name>
    <dbReference type="NCBI Taxonomy" id="658196"/>
    <lineage>
        <taxon>Eukaryota</taxon>
        <taxon>Fungi</taxon>
        <taxon>Fungi incertae sedis</taxon>
        <taxon>Mucoromycota</taxon>
        <taxon>Glomeromycotina</taxon>
        <taxon>Glomeromycetes</taxon>
        <taxon>Glomerales</taxon>
        <taxon>Glomeraceae</taxon>
        <taxon>Glomus</taxon>
    </lineage>
</organism>
<dbReference type="CDD" id="cd02440">
    <property type="entry name" value="AdoMet_MTases"/>
    <property type="match status" value="1"/>
</dbReference>
<name>A0A397SWU7_9GLOM</name>
<keyword evidence="3" id="KW-1185">Reference proteome</keyword>
<feature type="domain" description="Methyltransferase" evidence="1">
    <location>
        <begin position="102"/>
        <end position="194"/>
    </location>
</feature>
<dbReference type="PANTHER" id="PTHR43591">
    <property type="entry name" value="METHYLTRANSFERASE"/>
    <property type="match status" value="1"/>
</dbReference>
<evidence type="ECO:0000313" key="3">
    <source>
        <dbReference type="Proteomes" id="UP000265703"/>
    </source>
</evidence>
<dbReference type="InterPro" id="IPR041698">
    <property type="entry name" value="Methyltransf_25"/>
</dbReference>
<keyword evidence="2" id="KW-0808">Transferase</keyword>
<dbReference type="Pfam" id="PF13649">
    <property type="entry name" value="Methyltransf_25"/>
    <property type="match status" value="1"/>
</dbReference>
<comment type="caution">
    <text evidence="2">The sequence shown here is derived from an EMBL/GenBank/DDBJ whole genome shotgun (WGS) entry which is preliminary data.</text>
</comment>
<dbReference type="OrthoDB" id="2013972at2759"/>
<dbReference type="AlphaFoldDB" id="A0A397SWU7"/>
<gene>
    <name evidence="2" type="ORF">C1645_805704</name>
</gene>
<accession>A0A397SWU7</accession>
<dbReference type="STRING" id="658196.A0A397SWU7"/>
<proteinExistence type="predicted"/>
<protein>
    <submittedName>
        <fullName evidence="2">S-adenosyl-L-methionine-dependent methyltransferase</fullName>
    </submittedName>
</protein>
<evidence type="ECO:0000259" key="1">
    <source>
        <dbReference type="Pfam" id="PF13649"/>
    </source>
</evidence>
<dbReference type="GO" id="GO:0008168">
    <property type="term" value="F:methyltransferase activity"/>
    <property type="evidence" value="ECO:0007669"/>
    <property type="project" value="UniProtKB-KW"/>
</dbReference>
<dbReference type="EMBL" id="QKYT01000178">
    <property type="protein sequence ID" value="RIA90528.1"/>
    <property type="molecule type" value="Genomic_DNA"/>
</dbReference>
<dbReference type="SUPFAM" id="SSF53335">
    <property type="entry name" value="S-adenosyl-L-methionine-dependent methyltransferases"/>
    <property type="match status" value="1"/>
</dbReference>
<dbReference type="Gene3D" id="3.40.50.150">
    <property type="entry name" value="Vaccinia Virus protein VP39"/>
    <property type="match status" value="1"/>
</dbReference>
<sequence>MPMYHQYEHEITWVDKDIDDFYNEQVDISDKEDNYENEDEDTDPYESLNSQNFQDKTHVMYSLPKDNEEIDRLHLQHYLFKYIWKNNFSAPIDHKLKENARVLDVNCGAGTWLLEMSTDFPRSTFMGVDITTMYPSDVMPLNCEFMQCNVLDGIQFADNTFDFVHMRLMIFAFIANEWFEKVINELMRVLKPGGMIEIMVINEYKSNQGPITKHLYNALFSYMNENGFMDGLITDSVKSHLMSTNQFNNIIQEEKLIPIGKRAGNFGMSFEDLHNTWSLVRIPLSVHMGISPENFDELVDKYVNEIEEFKTYLNTARIYATKN</sequence>
<keyword evidence="2" id="KW-0489">Methyltransferase</keyword>
<evidence type="ECO:0000313" key="2">
    <source>
        <dbReference type="EMBL" id="RIA90528.1"/>
    </source>
</evidence>
<reference evidence="2 3" key="1">
    <citation type="submission" date="2018-06" db="EMBL/GenBank/DDBJ databases">
        <title>Comparative genomics reveals the genomic features of Rhizophagus irregularis, R. cerebriforme, R. diaphanum and Gigaspora rosea, and their symbiotic lifestyle signature.</title>
        <authorList>
            <person name="Morin E."/>
            <person name="San Clemente H."/>
            <person name="Chen E.C.H."/>
            <person name="De La Providencia I."/>
            <person name="Hainaut M."/>
            <person name="Kuo A."/>
            <person name="Kohler A."/>
            <person name="Murat C."/>
            <person name="Tang N."/>
            <person name="Roy S."/>
            <person name="Loubradou J."/>
            <person name="Henrissat B."/>
            <person name="Grigoriev I.V."/>
            <person name="Corradi N."/>
            <person name="Roux C."/>
            <person name="Martin F.M."/>
        </authorList>
    </citation>
    <scope>NUCLEOTIDE SEQUENCE [LARGE SCALE GENOMIC DNA]</scope>
    <source>
        <strain evidence="2 3">DAOM 227022</strain>
    </source>
</reference>
<dbReference type="GO" id="GO:0032259">
    <property type="term" value="P:methylation"/>
    <property type="evidence" value="ECO:0007669"/>
    <property type="project" value="UniProtKB-KW"/>
</dbReference>
<dbReference type="InterPro" id="IPR029063">
    <property type="entry name" value="SAM-dependent_MTases_sf"/>
</dbReference>
<dbReference type="Proteomes" id="UP000265703">
    <property type="component" value="Unassembled WGS sequence"/>
</dbReference>